<dbReference type="Gene3D" id="3.40.50.720">
    <property type="entry name" value="NAD(P)-binding Rossmann-like Domain"/>
    <property type="match status" value="1"/>
</dbReference>
<dbReference type="PANTHER" id="PTHR43245">
    <property type="entry name" value="BIFUNCTIONAL POLYMYXIN RESISTANCE PROTEIN ARNA"/>
    <property type="match status" value="1"/>
</dbReference>
<evidence type="ECO:0000259" key="1">
    <source>
        <dbReference type="Pfam" id="PF07993"/>
    </source>
</evidence>
<reference evidence="2 3" key="1">
    <citation type="journal article" date="2016" name="Nat. Commun.">
        <title>Thousands of microbial genomes shed light on interconnected biogeochemical processes in an aquifer system.</title>
        <authorList>
            <person name="Anantharaman K."/>
            <person name="Brown C.T."/>
            <person name="Hug L.A."/>
            <person name="Sharon I."/>
            <person name="Castelle C.J."/>
            <person name="Probst A.J."/>
            <person name="Thomas B.C."/>
            <person name="Singh A."/>
            <person name="Wilkins M.J."/>
            <person name="Karaoz U."/>
            <person name="Brodie E.L."/>
            <person name="Williams K.H."/>
            <person name="Hubbard S.S."/>
            <person name="Banfield J.F."/>
        </authorList>
    </citation>
    <scope>NUCLEOTIDE SEQUENCE [LARGE SCALE GENOMIC DNA]</scope>
</reference>
<accession>A0A1F4TK95</accession>
<sequence length="402" mass="46229">MRIVITGATGLLGRNLLFEIIKRNLSRLDDLEIIVLGRAKRNCLLRERFEDILIHDGLDYLGITLEGSLGLVEKIKEIIIPIPCDLASNKLGISPDDLMVLTRGKIDYFFHLAALSDFHTDKSSKRKLEITNILGTDRVIELIDLLDVNEIIYTGSAYSCGIVDGEVNSDFINLEEEFRNFYEESKLVAEFNFWKYAKKRGLKYRIFRPVGICGRLIEKQIGSICKYDLFYGWALFFLKAKLKAFKTLENIYEKPLEIPIRIACNLRSGLNIVPADYAAKMMYAVCTNDDTARSYHLSNEKEIPNEVYLPIILRKLNIIGCSFVDKEPVDKNELERLYYRTVGKIFTPYLAGKTCRFNEDNLKNIKEEINISCPVINKEKFELLIDFAMNNHFGLEPAYKKV</sequence>
<gene>
    <name evidence="2" type="ORF">A2462_06290</name>
</gene>
<dbReference type="Pfam" id="PF07993">
    <property type="entry name" value="NAD_binding_4"/>
    <property type="match status" value="1"/>
</dbReference>
<dbReference type="SUPFAM" id="SSF51735">
    <property type="entry name" value="NAD(P)-binding Rossmann-fold domains"/>
    <property type="match status" value="1"/>
</dbReference>
<comment type="caution">
    <text evidence="2">The sequence shown here is derived from an EMBL/GenBank/DDBJ whole genome shotgun (WGS) entry which is preliminary data.</text>
</comment>
<feature type="domain" description="Thioester reductase (TE)" evidence="1">
    <location>
        <begin position="5"/>
        <end position="282"/>
    </location>
</feature>
<evidence type="ECO:0000313" key="2">
    <source>
        <dbReference type="EMBL" id="OGC33151.1"/>
    </source>
</evidence>
<dbReference type="EMBL" id="MEUI01000039">
    <property type="protein sequence ID" value="OGC33151.1"/>
    <property type="molecule type" value="Genomic_DNA"/>
</dbReference>
<dbReference type="AlphaFoldDB" id="A0A1F4TK95"/>
<evidence type="ECO:0000313" key="3">
    <source>
        <dbReference type="Proteomes" id="UP000177309"/>
    </source>
</evidence>
<dbReference type="InterPro" id="IPR050177">
    <property type="entry name" value="Lipid_A_modif_metabolic_enz"/>
</dbReference>
<name>A0A1F4TK95_UNCSA</name>
<protein>
    <recommendedName>
        <fullName evidence="1">Thioester reductase (TE) domain-containing protein</fullName>
    </recommendedName>
</protein>
<dbReference type="InterPro" id="IPR036291">
    <property type="entry name" value="NAD(P)-bd_dom_sf"/>
</dbReference>
<proteinExistence type="predicted"/>
<dbReference type="Proteomes" id="UP000177309">
    <property type="component" value="Unassembled WGS sequence"/>
</dbReference>
<dbReference type="InterPro" id="IPR013120">
    <property type="entry name" value="FAR_NAD-bd"/>
</dbReference>
<organism evidence="2 3">
    <name type="scientific">candidate division WOR-1 bacterium RIFOXYC2_FULL_41_25</name>
    <dbReference type="NCBI Taxonomy" id="1802586"/>
    <lineage>
        <taxon>Bacteria</taxon>
        <taxon>Bacillati</taxon>
        <taxon>Saganbacteria</taxon>
    </lineage>
</organism>